<dbReference type="RefSeq" id="XP_010256341.1">
    <property type="nucleotide sequence ID" value="XM_010258039.2"/>
</dbReference>
<dbReference type="KEGG" id="nnu:104596759"/>
<dbReference type="GeneID" id="104596759"/>
<name>A0A1U7ZVV2_NELNU</name>
<dbReference type="GO" id="GO:0009904">
    <property type="term" value="P:chloroplast accumulation movement"/>
    <property type="evidence" value="ECO:0000318"/>
    <property type="project" value="GO_Central"/>
</dbReference>
<dbReference type="OMA" id="QESPWNT"/>
<evidence type="ECO:0000313" key="3">
    <source>
        <dbReference type="Proteomes" id="UP000189703"/>
    </source>
</evidence>
<proteinExistence type="predicted"/>
<evidence type="ECO:0000256" key="1">
    <source>
        <dbReference type="SAM" id="Coils"/>
    </source>
</evidence>
<sequence length="233" mass="25951">METQPSEDTSINNQYMVDSSRPFRSVKEAISIFGELFLHNEINSSDQKPCTSPKRETKRTTFLQLSPASPPLSNHRLAMDDESSLANALKKLEAELEETKRELKSLKEKESETVIALASLNAELHDNMSKLAEAEAAASGKAVTGERGCRRDGISKEEITKDPIPRMEYSSSLAEVLSVLDQEGYFGISKEQRKMLKKKPIIPLVGDLLFSRKKSSSTTNHYPPYAASQAYHS</sequence>
<gene>
    <name evidence="4" type="primary">LOC104596759</name>
</gene>
<evidence type="ECO:0000256" key="2">
    <source>
        <dbReference type="SAM" id="MobiDB-lite"/>
    </source>
</evidence>
<feature type="compositionally biased region" description="Basic and acidic residues" evidence="2">
    <location>
        <begin position="147"/>
        <end position="162"/>
    </location>
</feature>
<feature type="coiled-coil region" evidence="1">
    <location>
        <begin position="82"/>
        <end position="137"/>
    </location>
</feature>
<reference evidence="4" key="1">
    <citation type="submission" date="2025-08" db="UniProtKB">
        <authorList>
            <consortium name="RefSeq"/>
        </authorList>
    </citation>
    <scope>IDENTIFICATION</scope>
</reference>
<feature type="region of interest" description="Disordered" evidence="2">
    <location>
        <begin position="137"/>
        <end position="162"/>
    </location>
</feature>
<protein>
    <submittedName>
        <fullName evidence="4">WEB family protein At3g51220-like</fullName>
    </submittedName>
</protein>
<dbReference type="Proteomes" id="UP000189703">
    <property type="component" value="Unplaced"/>
</dbReference>
<dbReference type="GO" id="GO:0005829">
    <property type="term" value="C:cytosol"/>
    <property type="evidence" value="ECO:0000318"/>
    <property type="project" value="GO_Central"/>
</dbReference>
<keyword evidence="3" id="KW-1185">Reference proteome</keyword>
<feature type="region of interest" description="Disordered" evidence="2">
    <location>
        <begin position="43"/>
        <end position="75"/>
    </location>
</feature>
<dbReference type="AlphaFoldDB" id="A0A1U7ZVV2"/>
<dbReference type="GO" id="GO:0009903">
    <property type="term" value="P:chloroplast avoidance movement"/>
    <property type="evidence" value="ECO:0000318"/>
    <property type="project" value="GO_Central"/>
</dbReference>
<dbReference type="eggNOG" id="ENOG502S10T">
    <property type="taxonomic scope" value="Eukaryota"/>
</dbReference>
<accession>A0A1U7ZVV2</accession>
<organism evidence="3 4">
    <name type="scientific">Nelumbo nucifera</name>
    <name type="common">Sacred lotus</name>
    <dbReference type="NCBI Taxonomy" id="4432"/>
    <lineage>
        <taxon>Eukaryota</taxon>
        <taxon>Viridiplantae</taxon>
        <taxon>Streptophyta</taxon>
        <taxon>Embryophyta</taxon>
        <taxon>Tracheophyta</taxon>
        <taxon>Spermatophyta</taxon>
        <taxon>Magnoliopsida</taxon>
        <taxon>Proteales</taxon>
        <taxon>Nelumbonaceae</taxon>
        <taxon>Nelumbo</taxon>
    </lineage>
</organism>
<keyword evidence="1" id="KW-0175">Coiled coil</keyword>
<feature type="region of interest" description="Disordered" evidence="2">
    <location>
        <begin position="214"/>
        <end position="233"/>
    </location>
</feature>
<evidence type="ECO:0000313" key="4">
    <source>
        <dbReference type="RefSeq" id="XP_010256341.1"/>
    </source>
</evidence>
<dbReference type="FunCoup" id="A0A1U7ZVV2">
    <property type="interactions" value="1"/>
</dbReference>
<dbReference type="OrthoDB" id="685187at2759"/>